<dbReference type="InterPro" id="IPR015421">
    <property type="entry name" value="PyrdxlP-dep_Trfase_major"/>
</dbReference>
<dbReference type="Proteomes" id="UP000031523">
    <property type="component" value="Chromosome"/>
</dbReference>
<dbReference type="InterPro" id="IPR015422">
    <property type="entry name" value="PyrdxlP-dep_Trfase_small"/>
</dbReference>
<dbReference type="EMBL" id="CP010519">
    <property type="protein sequence ID" value="AJE81844.1"/>
    <property type="molecule type" value="Genomic_DNA"/>
</dbReference>
<evidence type="ECO:0000256" key="3">
    <source>
        <dbReference type="ARBA" id="ARBA00004946"/>
    </source>
</evidence>
<comment type="similarity">
    <text evidence="4 14">Belongs to the class-III pyridoxal-phosphate-dependent aminotransferase family.</text>
</comment>
<gene>
    <name evidence="15" type="ORF">SLNWT_1468</name>
</gene>
<keyword evidence="16" id="KW-1185">Reference proteome</keyword>
<accession>A0A0B5EK02</accession>
<evidence type="ECO:0000256" key="9">
    <source>
        <dbReference type="ARBA" id="ARBA00022898"/>
    </source>
</evidence>
<dbReference type="Gene3D" id="3.40.640.10">
    <property type="entry name" value="Type I PLP-dependent aspartate aminotransferase-like (Major domain)"/>
    <property type="match status" value="1"/>
</dbReference>
<evidence type="ECO:0000313" key="15">
    <source>
        <dbReference type="EMBL" id="AJE81844.1"/>
    </source>
</evidence>
<dbReference type="InterPro" id="IPR004637">
    <property type="entry name" value="Dat"/>
</dbReference>
<evidence type="ECO:0000256" key="12">
    <source>
        <dbReference type="ARBA" id="ARBA00031476"/>
    </source>
</evidence>
<dbReference type="InterPro" id="IPR005814">
    <property type="entry name" value="Aminotrans_3"/>
</dbReference>
<dbReference type="Pfam" id="PF00202">
    <property type="entry name" value="Aminotran_3"/>
    <property type="match status" value="1"/>
</dbReference>
<dbReference type="AlphaFoldDB" id="A0A0B5EK02"/>
<dbReference type="Gene3D" id="3.90.1150.10">
    <property type="entry name" value="Aspartate Aminotransferase, domain 1"/>
    <property type="match status" value="1"/>
</dbReference>
<name>A0A0B5EK02_STRA4</name>
<evidence type="ECO:0000256" key="13">
    <source>
        <dbReference type="ARBA" id="ARBA00049111"/>
    </source>
</evidence>
<dbReference type="GO" id="GO:0045303">
    <property type="term" value="F:diaminobutyrate-2-oxoglutarate transaminase activity"/>
    <property type="evidence" value="ECO:0007669"/>
    <property type="project" value="UniProtKB-EC"/>
</dbReference>
<evidence type="ECO:0000256" key="2">
    <source>
        <dbReference type="ARBA" id="ARBA00002189"/>
    </source>
</evidence>
<keyword evidence="9 14" id="KW-0663">Pyridoxal phosphate</keyword>
<evidence type="ECO:0000256" key="4">
    <source>
        <dbReference type="ARBA" id="ARBA00008954"/>
    </source>
</evidence>
<evidence type="ECO:0000256" key="6">
    <source>
        <dbReference type="ARBA" id="ARBA00014798"/>
    </source>
</evidence>
<evidence type="ECO:0000256" key="7">
    <source>
        <dbReference type="ARBA" id="ARBA00022576"/>
    </source>
</evidence>
<proteinExistence type="inferred from homology"/>
<evidence type="ECO:0000256" key="10">
    <source>
        <dbReference type="ARBA" id="ARBA00029744"/>
    </source>
</evidence>
<dbReference type="SUPFAM" id="SSF53383">
    <property type="entry name" value="PLP-dependent transferases"/>
    <property type="match status" value="1"/>
</dbReference>
<keyword evidence="7 15" id="KW-0032">Aminotransferase</keyword>
<comment type="catalytic activity">
    <reaction evidence="13">
        <text>L-2,4-diaminobutanoate + 2-oxoglutarate = L-aspartate 4-semialdehyde + L-glutamate</text>
        <dbReference type="Rhea" id="RHEA:11160"/>
        <dbReference type="ChEBI" id="CHEBI:16810"/>
        <dbReference type="ChEBI" id="CHEBI:29985"/>
        <dbReference type="ChEBI" id="CHEBI:58761"/>
        <dbReference type="ChEBI" id="CHEBI:537519"/>
        <dbReference type="EC" id="2.6.1.76"/>
    </reaction>
</comment>
<dbReference type="KEGG" id="sals:SLNWT_1468"/>
<evidence type="ECO:0000256" key="8">
    <source>
        <dbReference type="ARBA" id="ARBA00022679"/>
    </source>
</evidence>
<dbReference type="PANTHER" id="PTHR43552:SF1">
    <property type="entry name" value="DIAMINOBUTYRATE--2-OXOGLUTARATE AMINOTRANSFERASE"/>
    <property type="match status" value="1"/>
</dbReference>
<protein>
    <recommendedName>
        <fullName evidence="6">Diaminobutyrate--2-oxoglutarate transaminase</fullName>
        <ecNumber evidence="5">2.6.1.76</ecNumber>
    </recommendedName>
    <alternativeName>
        <fullName evidence="11">DABA aminotransferase</fullName>
    </alternativeName>
    <alternativeName>
        <fullName evidence="12">Diaminobutyrate--2-oxoglutarate aminotransferase</fullName>
    </alternativeName>
    <alternativeName>
        <fullName evidence="10">L-2,4-diaminobutyric acid transaminase</fullName>
    </alternativeName>
</protein>
<keyword evidence="8 15" id="KW-0808">Transferase</keyword>
<comment type="cofactor">
    <cofactor evidence="1">
        <name>pyridoxal 5'-phosphate</name>
        <dbReference type="ChEBI" id="CHEBI:597326"/>
    </cofactor>
</comment>
<dbReference type="InterPro" id="IPR015424">
    <property type="entry name" value="PyrdxlP-dep_Trfase"/>
</dbReference>
<sequence>MPVRARGLTVEGADGRRYLDCLSGEGALALGHNHPVVLAAIRGVLDSGEPLQAAGLTSRLQDAFVTELFRTLPPDLAGRARVRFCSPAGARAAAAALRLVRPATGRSALLTFADARQDSCAGDLAGAEVIRLPAPREHPGDPEAAGLREAEALLTGTGGRAGGIAGVLLAPVRDEGGTPSAQDAWLRRLRALTAAHGVPLLTDETRTGLGRTGTFWGVEHSGVVPDVMVLAGALGGGLPLAALVHREEYDGELPDSACPFRANQLALAAGAATLAHIRRAGLADRAARLGGYLLGRLRSLADGCEAMGEVHGRGLMIGIPLLAPGGAAGEPPAPAPRLARRVRSACLARGLLVGLGGPDSSVVRLLPPLTLTEEQAAAVLDRLAEALSAALTAPADRTFPTPPR</sequence>
<evidence type="ECO:0000256" key="11">
    <source>
        <dbReference type="ARBA" id="ARBA00030665"/>
    </source>
</evidence>
<dbReference type="PANTHER" id="PTHR43552">
    <property type="entry name" value="DIAMINOBUTYRATE--2-OXOGLUTARATE AMINOTRANSFERASE"/>
    <property type="match status" value="1"/>
</dbReference>
<dbReference type="GO" id="GO:0030170">
    <property type="term" value="F:pyridoxal phosphate binding"/>
    <property type="evidence" value="ECO:0007669"/>
    <property type="project" value="InterPro"/>
</dbReference>
<organism evidence="15 16">
    <name type="scientific">Streptomyces albus (strain ATCC 21838 / DSM 41398 / FERM P-419 / JCM 4703 / NBRC 107858)</name>
    <dbReference type="NCBI Taxonomy" id="1081613"/>
    <lineage>
        <taxon>Bacteria</taxon>
        <taxon>Bacillati</taxon>
        <taxon>Actinomycetota</taxon>
        <taxon>Actinomycetes</taxon>
        <taxon>Kitasatosporales</taxon>
        <taxon>Streptomycetaceae</taxon>
        <taxon>Streptomyces</taxon>
    </lineage>
</organism>
<evidence type="ECO:0000256" key="5">
    <source>
        <dbReference type="ARBA" id="ARBA00013155"/>
    </source>
</evidence>
<dbReference type="PIRSF" id="PIRSF000521">
    <property type="entry name" value="Transaminase_4ab_Lys_Orn"/>
    <property type="match status" value="1"/>
</dbReference>
<comment type="pathway">
    <text evidence="3">Amine and polyamine biosynthesis; ectoine biosynthesis; L-ectoine from L-aspartate 4-semialdehyde: step 1/3.</text>
</comment>
<evidence type="ECO:0000313" key="16">
    <source>
        <dbReference type="Proteomes" id="UP000031523"/>
    </source>
</evidence>
<dbReference type="EC" id="2.6.1.76" evidence="5"/>
<reference evidence="15 16" key="1">
    <citation type="submission" date="2015-01" db="EMBL/GenBank/DDBJ databases">
        <title>Enhanced salinomycin production by adjusting the supply of polyketide extender units in Streptomyce albus DSM 41398.</title>
        <authorList>
            <person name="Lu C."/>
        </authorList>
    </citation>
    <scope>NUCLEOTIDE SEQUENCE [LARGE SCALE GENOMIC DNA]</scope>
    <source>
        <strain evidence="16">ATCC 21838 / DSM 41398 / FERM P-419 / JCM 4703 / NBRC 107858</strain>
    </source>
</reference>
<evidence type="ECO:0000256" key="14">
    <source>
        <dbReference type="RuleBase" id="RU003560"/>
    </source>
</evidence>
<evidence type="ECO:0000256" key="1">
    <source>
        <dbReference type="ARBA" id="ARBA00001933"/>
    </source>
</evidence>
<comment type="function">
    <text evidence="2">Catalyzes reversively the conversion of L-aspartate beta-semialdehyde (ASA) to L-2,4-diaminobutyrate (DABA) by transamination with L-glutamate.</text>
</comment>